<protein>
    <submittedName>
        <fullName evidence="2">Uncharacterized protein</fullName>
    </submittedName>
</protein>
<keyword evidence="3" id="KW-1185">Reference proteome</keyword>
<gene>
    <name evidence="2" type="ORF">MFIFM68171_04930</name>
</gene>
<feature type="compositionally biased region" description="Gly residues" evidence="1">
    <location>
        <begin position="55"/>
        <end position="70"/>
    </location>
</feature>
<feature type="region of interest" description="Disordered" evidence="1">
    <location>
        <begin position="1"/>
        <end position="259"/>
    </location>
</feature>
<evidence type="ECO:0000313" key="2">
    <source>
        <dbReference type="EMBL" id="GAB1314720.1"/>
    </source>
</evidence>
<organism evidence="2 3">
    <name type="scientific">Madurella fahalii</name>
    <dbReference type="NCBI Taxonomy" id="1157608"/>
    <lineage>
        <taxon>Eukaryota</taxon>
        <taxon>Fungi</taxon>
        <taxon>Dikarya</taxon>
        <taxon>Ascomycota</taxon>
        <taxon>Pezizomycotina</taxon>
        <taxon>Sordariomycetes</taxon>
        <taxon>Sordariomycetidae</taxon>
        <taxon>Sordariales</taxon>
        <taxon>Sordariales incertae sedis</taxon>
        <taxon>Madurella</taxon>
    </lineage>
</organism>
<comment type="caution">
    <text evidence="2">The sequence shown here is derived from an EMBL/GenBank/DDBJ whole genome shotgun (WGS) entry which is preliminary data.</text>
</comment>
<sequence length="259" mass="27067">MSSSDSSSDGGWGYSNRYSPSSSSSSSDDYRGASNYYRYAPSSSSEDEDEDRGHGGGYTGSYNGGNGGGYNTADGNQHNESTPVDDAPEENNLNPGTNDSYDPPDLRGDSPAHTSPSLPAEHPAQGGSGDQGQDDGLAPKVDFPANSDCSRSTPGSGDGLEPGKTPVPANTELDSELPPLMRPGPAPESDLEDMPSFEDTPGETPPDLSIPERGDHGSKGDQDDEDLHSDHGSADLWTPDGEWIGLDPTLGQDAREFPT</sequence>
<reference evidence="2 3" key="1">
    <citation type="submission" date="2024-09" db="EMBL/GenBank/DDBJ databases">
        <title>Itraconazole resistance in Madurella fahalii resulting from another homologue of gene encoding cytochrome P450 14-alpha sterol demethylase (CYP51).</title>
        <authorList>
            <person name="Yoshioka I."/>
            <person name="Fahal A.H."/>
            <person name="Kaneko S."/>
            <person name="Yaguchi T."/>
        </authorList>
    </citation>
    <scope>NUCLEOTIDE SEQUENCE [LARGE SCALE GENOMIC DNA]</scope>
    <source>
        <strain evidence="2 3">IFM 68171</strain>
    </source>
</reference>
<dbReference type="EMBL" id="BAAFSV010000002">
    <property type="protein sequence ID" value="GAB1314720.1"/>
    <property type="molecule type" value="Genomic_DNA"/>
</dbReference>
<feature type="compositionally biased region" description="Polar residues" evidence="1">
    <location>
        <begin position="73"/>
        <end position="82"/>
    </location>
</feature>
<name>A0ABQ0GAC3_9PEZI</name>
<feature type="compositionally biased region" description="Basic and acidic residues" evidence="1">
    <location>
        <begin position="210"/>
        <end position="221"/>
    </location>
</feature>
<evidence type="ECO:0000256" key="1">
    <source>
        <dbReference type="SAM" id="MobiDB-lite"/>
    </source>
</evidence>
<proteinExistence type="predicted"/>
<dbReference type="RefSeq" id="XP_070916451.1">
    <property type="nucleotide sequence ID" value="XM_071060350.1"/>
</dbReference>
<evidence type="ECO:0000313" key="3">
    <source>
        <dbReference type="Proteomes" id="UP001628179"/>
    </source>
</evidence>
<accession>A0ABQ0GAC3</accession>
<dbReference type="Proteomes" id="UP001628179">
    <property type="component" value="Unassembled WGS sequence"/>
</dbReference>
<feature type="compositionally biased region" description="Polar residues" evidence="1">
    <location>
        <begin position="91"/>
        <end position="100"/>
    </location>
</feature>
<dbReference type="GeneID" id="98175673"/>